<evidence type="ECO:0000313" key="2">
    <source>
        <dbReference type="Proteomes" id="UP000064967"/>
    </source>
</evidence>
<protein>
    <submittedName>
        <fullName evidence="1">Uncharacterized protein</fullName>
    </submittedName>
</protein>
<dbReference type="KEGG" id="llu:AKJ09_09061"/>
<dbReference type="Proteomes" id="UP000064967">
    <property type="component" value="Chromosome"/>
</dbReference>
<dbReference type="OrthoDB" id="5520051at2"/>
<keyword evidence="2" id="KW-1185">Reference proteome</keyword>
<gene>
    <name evidence="1" type="ORF">AKJ09_09061</name>
</gene>
<name>A0A0K1Q9I8_9BACT</name>
<organism evidence="1 2">
    <name type="scientific">Labilithrix luteola</name>
    <dbReference type="NCBI Taxonomy" id="1391654"/>
    <lineage>
        <taxon>Bacteria</taxon>
        <taxon>Pseudomonadati</taxon>
        <taxon>Myxococcota</taxon>
        <taxon>Polyangia</taxon>
        <taxon>Polyangiales</taxon>
        <taxon>Labilitrichaceae</taxon>
        <taxon>Labilithrix</taxon>
    </lineage>
</organism>
<evidence type="ECO:0000313" key="1">
    <source>
        <dbReference type="EMBL" id="AKV02398.1"/>
    </source>
</evidence>
<sequence length="80" mass="8572">MKSKSEVLTELRTMLADVFAAKASGEAYGKLARAHGYVDGYMRALLELGCVSKAELLEVVNAERERSSGPAMRPIADVAA</sequence>
<dbReference type="RefSeq" id="WP_146653326.1">
    <property type="nucleotide sequence ID" value="NZ_CP012333.1"/>
</dbReference>
<accession>A0A0K1Q9I8</accession>
<proteinExistence type="predicted"/>
<dbReference type="AlphaFoldDB" id="A0A0K1Q9I8"/>
<reference evidence="1 2" key="1">
    <citation type="submission" date="2015-08" db="EMBL/GenBank/DDBJ databases">
        <authorList>
            <person name="Babu N.S."/>
            <person name="Beckwith C.J."/>
            <person name="Beseler K.G."/>
            <person name="Brison A."/>
            <person name="Carone J.V."/>
            <person name="Caskin T.P."/>
            <person name="Diamond M."/>
            <person name="Durham M.E."/>
            <person name="Foxe J.M."/>
            <person name="Go M."/>
            <person name="Henderson B.A."/>
            <person name="Jones I.B."/>
            <person name="McGettigan J.A."/>
            <person name="Micheletti S.J."/>
            <person name="Nasrallah M.E."/>
            <person name="Ortiz D."/>
            <person name="Piller C.R."/>
            <person name="Privatt S.R."/>
            <person name="Schneider S.L."/>
            <person name="Sharp S."/>
            <person name="Smith T.C."/>
            <person name="Stanton J.D."/>
            <person name="Ullery H.E."/>
            <person name="Wilson R.J."/>
            <person name="Serrano M.G."/>
            <person name="Buck G."/>
            <person name="Lee V."/>
            <person name="Wang Y."/>
            <person name="Carvalho R."/>
            <person name="Voegtly L."/>
            <person name="Shi R."/>
            <person name="Duckworth R."/>
            <person name="Johnson A."/>
            <person name="Loviza R."/>
            <person name="Walstead R."/>
            <person name="Shah Z."/>
            <person name="Kiflezghi M."/>
            <person name="Wade K."/>
            <person name="Ball S.L."/>
            <person name="Bradley K.W."/>
            <person name="Asai D.J."/>
            <person name="Bowman C.A."/>
            <person name="Russell D.A."/>
            <person name="Pope W.H."/>
            <person name="Jacobs-Sera D."/>
            <person name="Hendrix R.W."/>
            <person name="Hatfull G.F."/>
        </authorList>
    </citation>
    <scope>NUCLEOTIDE SEQUENCE [LARGE SCALE GENOMIC DNA]</scope>
    <source>
        <strain evidence="1 2">DSM 27648</strain>
    </source>
</reference>
<dbReference type="EMBL" id="CP012333">
    <property type="protein sequence ID" value="AKV02398.1"/>
    <property type="molecule type" value="Genomic_DNA"/>
</dbReference>